<comment type="cofactor">
    <cofactor evidence="1">
        <name>FAD</name>
        <dbReference type="ChEBI" id="CHEBI:57692"/>
    </cofactor>
</comment>
<keyword evidence="8" id="KW-1185">Reference proteome</keyword>
<dbReference type="EMBL" id="JABCKI010000221">
    <property type="protein sequence ID" value="KAG5651605.1"/>
    <property type="molecule type" value="Genomic_DNA"/>
</dbReference>
<reference evidence="7" key="1">
    <citation type="submission" date="2021-02" db="EMBL/GenBank/DDBJ databases">
        <authorList>
            <person name="Nieuwenhuis M."/>
            <person name="Van De Peppel L.J.J."/>
        </authorList>
    </citation>
    <scope>NUCLEOTIDE SEQUENCE</scope>
    <source>
        <strain evidence="7">D49</strain>
    </source>
</reference>
<evidence type="ECO:0000256" key="2">
    <source>
        <dbReference type="ARBA" id="ARBA00010790"/>
    </source>
</evidence>
<evidence type="ECO:0000256" key="5">
    <source>
        <dbReference type="ARBA" id="ARBA00023002"/>
    </source>
</evidence>
<feature type="domain" description="Glucose-methanol-choline oxidoreductase N-terminal" evidence="6">
    <location>
        <begin position="237"/>
        <end position="323"/>
    </location>
</feature>
<protein>
    <recommendedName>
        <fullName evidence="6">Glucose-methanol-choline oxidoreductase N-terminal domain-containing protein</fullName>
    </recommendedName>
</protein>
<dbReference type="SUPFAM" id="SSF51905">
    <property type="entry name" value="FAD/NAD(P)-binding domain"/>
    <property type="match status" value="1"/>
</dbReference>
<feature type="non-terminal residue" evidence="7">
    <location>
        <position position="438"/>
    </location>
</feature>
<dbReference type="Proteomes" id="UP000717328">
    <property type="component" value="Unassembled WGS sequence"/>
</dbReference>
<dbReference type="OrthoDB" id="269227at2759"/>
<evidence type="ECO:0000313" key="8">
    <source>
        <dbReference type="Proteomes" id="UP000717328"/>
    </source>
</evidence>
<name>A0A9P7GLP6_9AGAR</name>
<dbReference type="Pfam" id="PF00732">
    <property type="entry name" value="GMC_oxred_N"/>
    <property type="match status" value="1"/>
</dbReference>
<proteinExistence type="inferred from homology"/>
<evidence type="ECO:0000256" key="4">
    <source>
        <dbReference type="ARBA" id="ARBA00022827"/>
    </source>
</evidence>
<dbReference type="SUPFAM" id="SSF54373">
    <property type="entry name" value="FAD-linked reductases, C-terminal domain"/>
    <property type="match status" value="1"/>
</dbReference>
<dbReference type="PANTHER" id="PTHR42784">
    <property type="entry name" value="PYRANOSE 2-OXIDASE"/>
    <property type="match status" value="1"/>
</dbReference>
<sequence length="438" mass="48672">MSPGPSNEEVLAAIANRPQSEVQGLQLVDTDVFIAGSGPIACTYARKIIESGAKVLMAEIGSQDSPIVGEHHKNSIKYQRDIDAFVNVIRGALQNISTPPADTFIPTLGGNGWTPSSLDSLIFRGSNPNQERDVNLKASAVTRTVGGMATHWTCACPFPDAEERKENPINKVEFDKLLQNAYEILNVHPNEYNDSIRHTVVKEKLLETLPASRRVQNLPLAVERRTDNPYYVTWTGSDTVLGDAVHNPNFQLRDETRVTRLVYDNLNPDIIKGALVKDLRKELNYVVRAKVYVVACGAIGTPQILANSGLQHSLPALGRNLCEQSLAFCQIVLKREIVDSIPLNPKFAERVAEHKKNHPKDPLPIPFPDPEPQIMIPYTPEFPHHVQVHRDAFSYGDVGPRADSRVVVDLRFFGKQDINENNLVYFGSRESPKSGWLP</sequence>
<dbReference type="InterPro" id="IPR051473">
    <property type="entry name" value="P2Ox-like"/>
</dbReference>
<evidence type="ECO:0000259" key="6">
    <source>
        <dbReference type="Pfam" id="PF00732"/>
    </source>
</evidence>
<evidence type="ECO:0000313" key="7">
    <source>
        <dbReference type="EMBL" id="KAG5651605.1"/>
    </source>
</evidence>
<evidence type="ECO:0000256" key="3">
    <source>
        <dbReference type="ARBA" id="ARBA00022630"/>
    </source>
</evidence>
<evidence type="ECO:0000256" key="1">
    <source>
        <dbReference type="ARBA" id="ARBA00001974"/>
    </source>
</evidence>
<dbReference type="AlphaFoldDB" id="A0A9P7GLP6"/>
<dbReference type="GO" id="GO:0016614">
    <property type="term" value="F:oxidoreductase activity, acting on CH-OH group of donors"/>
    <property type="evidence" value="ECO:0007669"/>
    <property type="project" value="InterPro"/>
</dbReference>
<dbReference type="InterPro" id="IPR000172">
    <property type="entry name" value="GMC_OxRdtase_N"/>
</dbReference>
<dbReference type="PANTHER" id="PTHR42784:SF1">
    <property type="entry name" value="PYRANOSE 2-OXIDASE"/>
    <property type="match status" value="1"/>
</dbReference>
<gene>
    <name evidence="7" type="ORF">H0H81_008097</name>
</gene>
<dbReference type="GO" id="GO:0050660">
    <property type="term" value="F:flavin adenine dinucleotide binding"/>
    <property type="evidence" value="ECO:0007669"/>
    <property type="project" value="InterPro"/>
</dbReference>
<organism evidence="7 8">
    <name type="scientific">Sphagnurus paluster</name>
    <dbReference type="NCBI Taxonomy" id="117069"/>
    <lineage>
        <taxon>Eukaryota</taxon>
        <taxon>Fungi</taxon>
        <taxon>Dikarya</taxon>
        <taxon>Basidiomycota</taxon>
        <taxon>Agaricomycotina</taxon>
        <taxon>Agaricomycetes</taxon>
        <taxon>Agaricomycetidae</taxon>
        <taxon>Agaricales</taxon>
        <taxon>Tricholomatineae</taxon>
        <taxon>Lyophyllaceae</taxon>
        <taxon>Sphagnurus</taxon>
    </lineage>
</organism>
<dbReference type="InterPro" id="IPR036188">
    <property type="entry name" value="FAD/NAD-bd_sf"/>
</dbReference>
<keyword evidence="3" id="KW-0285">Flavoprotein</keyword>
<dbReference type="Gene3D" id="3.50.50.60">
    <property type="entry name" value="FAD/NAD(P)-binding domain"/>
    <property type="match status" value="1"/>
</dbReference>
<keyword evidence="4" id="KW-0274">FAD</keyword>
<accession>A0A9P7GLP6</accession>
<comment type="similarity">
    <text evidence="2">Belongs to the GMC oxidoreductase family.</text>
</comment>
<keyword evidence="5" id="KW-0560">Oxidoreductase</keyword>
<reference evidence="7" key="2">
    <citation type="submission" date="2021-10" db="EMBL/GenBank/DDBJ databases">
        <title>Phylogenomics reveals ancestral predisposition of the termite-cultivated fungus Termitomyces towards a domesticated lifestyle.</title>
        <authorList>
            <person name="Auxier B."/>
            <person name="Grum-Grzhimaylo A."/>
            <person name="Cardenas M.E."/>
            <person name="Lodge J.D."/>
            <person name="Laessoe T."/>
            <person name="Pedersen O."/>
            <person name="Smith M.E."/>
            <person name="Kuyper T.W."/>
            <person name="Franco-Molano E.A."/>
            <person name="Baroni T.J."/>
            <person name="Aanen D.K."/>
        </authorList>
    </citation>
    <scope>NUCLEOTIDE SEQUENCE</scope>
    <source>
        <strain evidence="7">D49</strain>
    </source>
</reference>
<comment type="caution">
    <text evidence="7">The sequence shown here is derived from an EMBL/GenBank/DDBJ whole genome shotgun (WGS) entry which is preliminary data.</text>
</comment>